<keyword evidence="1" id="KW-1133">Transmembrane helix</keyword>
<protein>
    <submittedName>
        <fullName evidence="2">Uncharacterized protein</fullName>
    </submittedName>
</protein>
<comment type="caution">
    <text evidence="2">The sequence shown here is derived from an EMBL/GenBank/DDBJ whole genome shotgun (WGS) entry which is preliminary data.</text>
</comment>
<keyword evidence="3" id="KW-1185">Reference proteome</keyword>
<dbReference type="EMBL" id="STGT01000001">
    <property type="protein sequence ID" value="THV16889.1"/>
    <property type="molecule type" value="Genomic_DNA"/>
</dbReference>
<name>A0ABY2QZC6_9HYPH</name>
<evidence type="ECO:0000256" key="1">
    <source>
        <dbReference type="SAM" id="Phobius"/>
    </source>
</evidence>
<accession>A0ABY2QZC6</accession>
<evidence type="ECO:0000313" key="3">
    <source>
        <dbReference type="Proteomes" id="UP000309667"/>
    </source>
</evidence>
<sequence length="111" mass="11833">MRVSPFVLILAGFVVWSIAFLALYATQATGCRLGWDGIAIGPLSLLRLSLTGLFILAVALLAGLYRYGSIHGHVATGQAQILVKIACMVHLAALVSTVITFSGVFWLSLCR</sequence>
<dbReference type="Proteomes" id="UP000309667">
    <property type="component" value="Unassembled WGS sequence"/>
</dbReference>
<organism evidence="2 3">
    <name type="scientific">Rhizobium rhizophilum</name>
    <dbReference type="NCBI Taxonomy" id="1850373"/>
    <lineage>
        <taxon>Bacteria</taxon>
        <taxon>Pseudomonadati</taxon>
        <taxon>Pseudomonadota</taxon>
        <taxon>Alphaproteobacteria</taxon>
        <taxon>Hyphomicrobiales</taxon>
        <taxon>Rhizobiaceae</taxon>
        <taxon>Rhizobium/Agrobacterium group</taxon>
        <taxon>Rhizobium</taxon>
    </lineage>
</organism>
<evidence type="ECO:0000313" key="2">
    <source>
        <dbReference type="EMBL" id="THV16889.1"/>
    </source>
</evidence>
<reference evidence="2 3" key="1">
    <citation type="submission" date="2019-04" db="EMBL/GenBank/DDBJ databases">
        <title>Genome sequence of strain 7209-2.</title>
        <authorList>
            <person name="Gao J."/>
            <person name="Sun J."/>
        </authorList>
    </citation>
    <scope>NUCLEOTIDE SEQUENCE [LARGE SCALE GENOMIC DNA]</scope>
    <source>
        <strain evidence="2 3">7209-2</strain>
    </source>
</reference>
<keyword evidence="1" id="KW-0472">Membrane</keyword>
<feature type="transmembrane region" description="Helical" evidence="1">
    <location>
        <begin position="7"/>
        <end position="25"/>
    </location>
</feature>
<feature type="transmembrane region" description="Helical" evidence="1">
    <location>
        <begin position="45"/>
        <end position="65"/>
    </location>
</feature>
<dbReference type="RefSeq" id="WP_136556513.1">
    <property type="nucleotide sequence ID" value="NZ_STGT01000001.1"/>
</dbReference>
<feature type="transmembrane region" description="Helical" evidence="1">
    <location>
        <begin position="85"/>
        <end position="109"/>
    </location>
</feature>
<gene>
    <name evidence="2" type="ORF">E9677_02520</name>
</gene>
<keyword evidence="1" id="KW-0812">Transmembrane</keyword>
<proteinExistence type="predicted"/>